<dbReference type="RefSeq" id="WP_005947941.1">
    <property type="nucleotide sequence ID" value="NZ_CP136423.1"/>
</dbReference>
<dbReference type="HOGENOM" id="CLU_026429_0_1_9"/>
<dbReference type="AlphaFoldDB" id="C0CLC1"/>
<gene>
    <name evidence="11" type="ORF">RUMHYD_01642</name>
</gene>
<keyword evidence="4" id="KW-0633">Potassium transport</keyword>
<evidence type="ECO:0000313" key="12">
    <source>
        <dbReference type="Proteomes" id="UP000003100"/>
    </source>
</evidence>
<keyword evidence="2" id="KW-0813">Transport</keyword>
<keyword evidence="3" id="KW-1003">Cell membrane</keyword>
<evidence type="ECO:0000256" key="3">
    <source>
        <dbReference type="ARBA" id="ARBA00022475"/>
    </source>
</evidence>
<dbReference type="Proteomes" id="UP000003100">
    <property type="component" value="Unassembled WGS sequence"/>
</dbReference>
<feature type="transmembrane region" description="Helical" evidence="10">
    <location>
        <begin position="157"/>
        <end position="174"/>
    </location>
</feature>
<evidence type="ECO:0000256" key="7">
    <source>
        <dbReference type="ARBA" id="ARBA00022989"/>
    </source>
</evidence>
<sequence length="447" mass="48640">MFFNKTKIQPGQIIIVGFAGTILIGALLLMLPFATKDGRGAEFIDALFTATSATCVTGLVVFDTFTYWSVFGQVIILLLIQVGGMGVVTMAITIFIVTGRKIGLNQRFLMQESISAPQMGGIVRLTGFIIKSTILMESVGAILLAIRFCPQMGLGKGLWFAVFHSITAFCNAGFDLMGEKGEFSSLTHYEADPIVNLTIMLLIIIGGIGFFVWDDLRKNKLRFRYYRLQTKLVLVTTACLLILPAVYFFFAEFGKSVWGFSSLSERIWASVFQSVTPRTAGFNTVDLTLAAEPTVFLIIVLMVIGGSPGSTAGGFKTTTLATAILCIRSVFRKQDHIQCFGRRLPSEIIRHTTALCTLYLILFLTGGVLICSLEDIPLLTALFETASAIGTVGLTLGITPELGDASHIILILLMYFGRVGGLTMIYALHGDQVPVMAQMPKEKITVG</sequence>
<dbReference type="PANTHER" id="PTHR32024:SF1">
    <property type="entry name" value="KTR SYSTEM POTASSIUM UPTAKE PROTEIN B"/>
    <property type="match status" value="1"/>
</dbReference>
<feature type="transmembrane region" description="Helical" evidence="10">
    <location>
        <begin position="46"/>
        <end position="68"/>
    </location>
</feature>
<feature type="transmembrane region" description="Helical" evidence="10">
    <location>
        <begin position="348"/>
        <end position="370"/>
    </location>
</feature>
<feature type="transmembrane region" description="Helical" evidence="10">
    <location>
        <begin position="376"/>
        <end position="396"/>
    </location>
</feature>
<dbReference type="InterPro" id="IPR003445">
    <property type="entry name" value="Cat_transpt"/>
</dbReference>
<feature type="transmembrane region" description="Helical" evidence="10">
    <location>
        <begin position="12"/>
        <end position="34"/>
    </location>
</feature>
<dbReference type="GO" id="GO:0005886">
    <property type="term" value="C:plasma membrane"/>
    <property type="evidence" value="ECO:0007669"/>
    <property type="project" value="UniProtKB-SubCell"/>
</dbReference>
<evidence type="ECO:0000256" key="10">
    <source>
        <dbReference type="SAM" id="Phobius"/>
    </source>
</evidence>
<dbReference type="EMBL" id="ACBZ01000079">
    <property type="protein sequence ID" value="EEG49447.1"/>
    <property type="molecule type" value="Genomic_DNA"/>
</dbReference>
<name>C0CLC1_BLAHS</name>
<dbReference type="Pfam" id="PF02386">
    <property type="entry name" value="TrkH"/>
    <property type="match status" value="1"/>
</dbReference>
<evidence type="ECO:0000256" key="8">
    <source>
        <dbReference type="ARBA" id="ARBA00023065"/>
    </source>
</evidence>
<dbReference type="GO" id="GO:0015379">
    <property type="term" value="F:potassium:chloride symporter activity"/>
    <property type="evidence" value="ECO:0007669"/>
    <property type="project" value="InterPro"/>
</dbReference>
<feature type="transmembrane region" description="Helical" evidence="10">
    <location>
        <begin position="232"/>
        <end position="250"/>
    </location>
</feature>
<protein>
    <recommendedName>
        <fullName evidence="13">Ktr system potassium uptake protein B</fullName>
    </recommendedName>
</protein>
<comment type="subcellular location">
    <subcellularLocation>
        <location evidence="1">Cell membrane</location>
        <topology evidence="1">Multi-pass membrane protein</topology>
    </subcellularLocation>
</comment>
<keyword evidence="8" id="KW-0406">Ion transport</keyword>
<feature type="transmembrane region" description="Helical" evidence="10">
    <location>
        <begin position="194"/>
        <end position="212"/>
    </location>
</feature>
<evidence type="ECO:0008006" key="13">
    <source>
        <dbReference type="Google" id="ProtNLM"/>
    </source>
</evidence>
<reference evidence="11 12" key="1">
    <citation type="submission" date="2009-01" db="EMBL/GenBank/DDBJ databases">
        <authorList>
            <person name="Fulton L."/>
            <person name="Clifton S."/>
            <person name="Fulton B."/>
            <person name="Xu J."/>
            <person name="Minx P."/>
            <person name="Pepin K.H."/>
            <person name="Johnson M."/>
            <person name="Bhonagiri V."/>
            <person name="Nash W.E."/>
            <person name="Mardis E.R."/>
            <person name="Wilson R.K."/>
        </authorList>
    </citation>
    <scope>NUCLEOTIDE SEQUENCE [LARGE SCALE GENOMIC DNA]</scope>
    <source>
        <strain evidence="12">DSM 10507 / JCM 14656 / S5a33</strain>
    </source>
</reference>
<feature type="transmembrane region" description="Helical" evidence="10">
    <location>
        <begin position="408"/>
        <end position="429"/>
    </location>
</feature>
<evidence type="ECO:0000256" key="9">
    <source>
        <dbReference type="ARBA" id="ARBA00023136"/>
    </source>
</evidence>
<dbReference type="PANTHER" id="PTHR32024">
    <property type="entry name" value="TRK SYSTEM POTASSIUM UPTAKE PROTEIN TRKG-RELATED"/>
    <property type="match status" value="1"/>
</dbReference>
<evidence type="ECO:0000256" key="4">
    <source>
        <dbReference type="ARBA" id="ARBA00022538"/>
    </source>
</evidence>
<accession>C0CLC1</accession>
<feature type="transmembrane region" description="Helical" evidence="10">
    <location>
        <begin position="74"/>
        <end position="97"/>
    </location>
</feature>
<organism evidence="11 12">
    <name type="scientific">Blautia hydrogenotrophica (strain DSM 10507 / JCM 14656 / S5a33)</name>
    <name type="common">Ruminococcus hydrogenotrophicus</name>
    <dbReference type="NCBI Taxonomy" id="476272"/>
    <lineage>
        <taxon>Bacteria</taxon>
        <taxon>Bacillati</taxon>
        <taxon>Bacillota</taxon>
        <taxon>Clostridia</taxon>
        <taxon>Lachnospirales</taxon>
        <taxon>Lachnospiraceae</taxon>
        <taxon>Blautia</taxon>
    </lineage>
</organism>
<reference evidence="11 12" key="2">
    <citation type="submission" date="2009-02" db="EMBL/GenBank/DDBJ databases">
        <title>Draft genome sequence of Blautia hydrogenotrophica DSM 10507 (Ruminococcus hydrogenotrophicus DSM 10507).</title>
        <authorList>
            <person name="Sudarsanam P."/>
            <person name="Ley R."/>
            <person name="Guruge J."/>
            <person name="Turnbaugh P.J."/>
            <person name="Mahowald M."/>
            <person name="Liep D."/>
            <person name="Gordon J."/>
        </authorList>
    </citation>
    <scope>NUCLEOTIDE SEQUENCE [LARGE SCALE GENOMIC DNA]</scope>
    <source>
        <strain evidence="12">DSM 10507 / JCM 14656 / S5a33</strain>
    </source>
</reference>
<dbReference type="InterPro" id="IPR004772">
    <property type="entry name" value="TrkH"/>
</dbReference>
<comment type="caution">
    <text evidence="11">The sequence shown here is derived from an EMBL/GenBank/DDBJ whole genome shotgun (WGS) entry which is preliminary data.</text>
</comment>
<evidence type="ECO:0000256" key="2">
    <source>
        <dbReference type="ARBA" id="ARBA00022448"/>
    </source>
</evidence>
<keyword evidence="9 10" id="KW-0472">Membrane</keyword>
<feature type="transmembrane region" description="Helical" evidence="10">
    <location>
        <begin position="295"/>
        <end position="327"/>
    </location>
</feature>
<proteinExistence type="predicted"/>
<evidence type="ECO:0000256" key="5">
    <source>
        <dbReference type="ARBA" id="ARBA00022692"/>
    </source>
</evidence>
<keyword evidence="7 10" id="KW-1133">Transmembrane helix</keyword>
<evidence type="ECO:0000313" key="11">
    <source>
        <dbReference type="EMBL" id="EEG49447.1"/>
    </source>
</evidence>
<keyword evidence="6" id="KW-0630">Potassium</keyword>
<dbReference type="GeneID" id="86820283"/>
<dbReference type="NCBIfam" id="TIGR00933">
    <property type="entry name" value="2a38"/>
    <property type="match status" value="1"/>
</dbReference>
<keyword evidence="12" id="KW-1185">Reference proteome</keyword>
<evidence type="ECO:0000256" key="6">
    <source>
        <dbReference type="ARBA" id="ARBA00022958"/>
    </source>
</evidence>
<keyword evidence="5 10" id="KW-0812">Transmembrane</keyword>
<evidence type="ECO:0000256" key="1">
    <source>
        <dbReference type="ARBA" id="ARBA00004651"/>
    </source>
</evidence>
<dbReference type="eggNOG" id="COG0168">
    <property type="taxonomic scope" value="Bacteria"/>
</dbReference>
<dbReference type="PATRIC" id="fig|476272.21.peg.2993"/>